<dbReference type="InterPro" id="IPR001789">
    <property type="entry name" value="Sig_transdc_resp-reg_receiver"/>
</dbReference>
<dbReference type="Pfam" id="PF00072">
    <property type="entry name" value="Response_reg"/>
    <property type="match status" value="1"/>
</dbReference>
<dbReference type="InterPro" id="IPR025662">
    <property type="entry name" value="Sigma_54_int_dom_ATP-bd_1"/>
</dbReference>
<evidence type="ECO:0000256" key="1">
    <source>
        <dbReference type="ARBA" id="ARBA00022741"/>
    </source>
</evidence>
<gene>
    <name evidence="10" type="ORF">HNQ70_000051</name>
</gene>
<accession>A0A7W8HDW1</accession>
<keyword evidence="3" id="KW-0805">Transcription regulation</keyword>
<dbReference type="SMART" id="SM00382">
    <property type="entry name" value="AAA"/>
    <property type="match status" value="1"/>
</dbReference>
<evidence type="ECO:0000256" key="6">
    <source>
        <dbReference type="PROSITE-ProRule" id="PRU00169"/>
    </source>
</evidence>
<dbReference type="GO" id="GO:0043565">
    <property type="term" value="F:sequence-specific DNA binding"/>
    <property type="evidence" value="ECO:0007669"/>
    <property type="project" value="InterPro"/>
</dbReference>
<dbReference type="Gene3D" id="1.10.10.60">
    <property type="entry name" value="Homeodomain-like"/>
    <property type="match status" value="1"/>
</dbReference>
<dbReference type="FunFam" id="3.40.50.300:FF:000006">
    <property type="entry name" value="DNA-binding transcriptional regulator NtrC"/>
    <property type="match status" value="1"/>
</dbReference>
<dbReference type="InterPro" id="IPR058031">
    <property type="entry name" value="AAA_lid_NorR"/>
</dbReference>
<keyword evidence="11" id="KW-1185">Reference proteome</keyword>
<dbReference type="PROSITE" id="PS00676">
    <property type="entry name" value="SIGMA54_INTERACT_2"/>
    <property type="match status" value="1"/>
</dbReference>
<keyword evidence="2" id="KW-0067">ATP-binding</keyword>
<evidence type="ECO:0000259" key="9">
    <source>
        <dbReference type="PROSITE" id="PS50110"/>
    </source>
</evidence>
<dbReference type="AlphaFoldDB" id="A0A7W8HDW1"/>
<feature type="modified residue" description="4-aspartylphosphate" evidence="6">
    <location>
        <position position="75"/>
    </location>
</feature>
<dbReference type="Gene3D" id="3.40.50.2300">
    <property type="match status" value="1"/>
</dbReference>
<evidence type="ECO:0000313" key="11">
    <source>
        <dbReference type="Proteomes" id="UP000532440"/>
    </source>
</evidence>
<dbReference type="InterPro" id="IPR003593">
    <property type="entry name" value="AAA+_ATPase"/>
</dbReference>
<dbReference type="SUPFAM" id="SSF52172">
    <property type="entry name" value="CheY-like"/>
    <property type="match status" value="1"/>
</dbReference>
<dbReference type="NCBIfam" id="TIGR02915">
    <property type="entry name" value="PEP_resp_reg"/>
    <property type="match status" value="1"/>
</dbReference>
<dbReference type="CDD" id="cd00009">
    <property type="entry name" value="AAA"/>
    <property type="match status" value="1"/>
</dbReference>
<dbReference type="GO" id="GO:0005524">
    <property type="term" value="F:ATP binding"/>
    <property type="evidence" value="ECO:0007669"/>
    <property type="project" value="UniProtKB-KW"/>
</dbReference>
<feature type="domain" description="Sigma-54 factor interaction" evidence="8">
    <location>
        <begin position="169"/>
        <end position="398"/>
    </location>
</feature>
<dbReference type="PRINTS" id="PR01590">
    <property type="entry name" value="HTHFIS"/>
</dbReference>
<dbReference type="InterPro" id="IPR014264">
    <property type="entry name" value="PEP-CTERM_resp_reg"/>
</dbReference>
<dbReference type="SMART" id="SM00448">
    <property type="entry name" value="REC"/>
    <property type="match status" value="1"/>
</dbReference>
<dbReference type="PROSITE" id="PS50045">
    <property type="entry name" value="SIGMA54_INTERACT_4"/>
    <property type="match status" value="1"/>
</dbReference>
<dbReference type="GO" id="GO:0000160">
    <property type="term" value="P:phosphorelay signal transduction system"/>
    <property type="evidence" value="ECO:0007669"/>
    <property type="project" value="InterPro"/>
</dbReference>
<dbReference type="Pfam" id="PF02954">
    <property type="entry name" value="HTH_8"/>
    <property type="match status" value="1"/>
</dbReference>
<dbReference type="SUPFAM" id="SSF52540">
    <property type="entry name" value="P-loop containing nucleoside triphosphate hydrolases"/>
    <property type="match status" value="1"/>
</dbReference>
<organism evidence="10 11">
    <name type="scientific">Quisquiliibacterium transsilvanicum</name>
    <dbReference type="NCBI Taxonomy" id="1549638"/>
    <lineage>
        <taxon>Bacteria</taxon>
        <taxon>Pseudomonadati</taxon>
        <taxon>Pseudomonadota</taxon>
        <taxon>Betaproteobacteria</taxon>
        <taxon>Burkholderiales</taxon>
        <taxon>Burkholderiaceae</taxon>
        <taxon>Quisquiliibacterium</taxon>
    </lineage>
</organism>
<dbReference type="PROSITE" id="PS00688">
    <property type="entry name" value="SIGMA54_INTERACT_3"/>
    <property type="match status" value="1"/>
</dbReference>
<dbReference type="Gene3D" id="3.40.50.300">
    <property type="entry name" value="P-loop containing nucleotide triphosphate hydrolases"/>
    <property type="match status" value="1"/>
</dbReference>
<evidence type="ECO:0000256" key="3">
    <source>
        <dbReference type="ARBA" id="ARBA00023015"/>
    </source>
</evidence>
<name>A0A7W8HDW1_9BURK</name>
<dbReference type="Gene3D" id="1.10.8.60">
    <property type="match status" value="1"/>
</dbReference>
<dbReference type="GO" id="GO:0006355">
    <property type="term" value="P:regulation of DNA-templated transcription"/>
    <property type="evidence" value="ECO:0007669"/>
    <property type="project" value="InterPro"/>
</dbReference>
<dbReference type="InterPro" id="IPR025944">
    <property type="entry name" value="Sigma_54_int_dom_CS"/>
</dbReference>
<reference evidence="10 11" key="1">
    <citation type="submission" date="2020-08" db="EMBL/GenBank/DDBJ databases">
        <title>Genomic Encyclopedia of Type Strains, Phase IV (KMG-IV): sequencing the most valuable type-strain genomes for metagenomic binning, comparative biology and taxonomic classification.</title>
        <authorList>
            <person name="Goeker M."/>
        </authorList>
    </citation>
    <scope>NUCLEOTIDE SEQUENCE [LARGE SCALE GENOMIC DNA]</scope>
    <source>
        <strain evidence="10 11">DSM 29781</strain>
    </source>
</reference>
<dbReference type="InterPro" id="IPR002197">
    <property type="entry name" value="HTH_Fis"/>
</dbReference>
<dbReference type="PANTHER" id="PTHR32071:SF113">
    <property type="entry name" value="ALGINATE BIOSYNTHESIS TRANSCRIPTIONAL REGULATORY PROTEIN ALGB"/>
    <property type="match status" value="1"/>
</dbReference>
<dbReference type="PROSITE" id="PS00675">
    <property type="entry name" value="SIGMA54_INTERACT_1"/>
    <property type="match status" value="1"/>
</dbReference>
<dbReference type="InterPro" id="IPR011006">
    <property type="entry name" value="CheY-like_superfamily"/>
</dbReference>
<evidence type="ECO:0000256" key="4">
    <source>
        <dbReference type="ARBA" id="ARBA00023125"/>
    </source>
</evidence>
<feature type="compositionally biased region" description="Basic and acidic residues" evidence="7">
    <location>
        <begin position="1"/>
        <end position="12"/>
    </location>
</feature>
<comment type="caution">
    <text evidence="10">The sequence shown here is derived from an EMBL/GenBank/DDBJ whole genome shotgun (WGS) entry which is preliminary data.</text>
</comment>
<proteinExistence type="predicted"/>
<sequence>MSTVADDNRRTQPQEPADLPSSAEQRPTLLMVEDDLGLQKQMRWSFDQYNVVFADNREAAIAQLRRHEPAVVTLDLGLPPDPDTPEEGFRTLEEILSLSPATKVIALTGQNDRANALKAIGMGAYDFFAKPFEPEILSLVLERAFRLADLERENRRLANATVESPLDGLITRDPVMLKLARQVERLAPTSATVLLLGDSGTGKEVFARALHQLSPRKDKRFIAINCAAIPDTLLEAELFGYEKGAFTGASKTTPGKIETADGGTLFLDEIGDLPHPLQAKLLRFLQERVIERIGGRSEIPVDVRVVCATHRNLRELIAEGAFREDLFYRLSEMVLNIPPLRERAGDTALLAHVFVRRFGEANGRGKLTLREDALDAIAAHGWPGNVRELENCIKRAVIMADGSAITAEDLGLQIADEAESLNLRQVREEAERAAVLKVMARVDGNIARAAELLGVSRPTLYDLLNRFGMR</sequence>
<keyword evidence="1" id="KW-0547">Nucleotide-binding</keyword>
<keyword evidence="6" id="KW-0597">Phosphoprotein</keyword>
<evidence type="ECO:0000256" key="5">
    <source>
        <dbReference type="ARBA" id="ARBA00023163"/>
    </source>
</evidence>
<evidence type="ECO:0000259" key="8">
    <source>
        <dbReference type="PROSITE" id="PS50045"/>
    </source>
</evidence>
<feature type="region of interest" description="Disordered" evidence="7">
    <location>
        <begin position="1"/>
        <end position="26"/>
    </location>
</feature>
<keyword evidence="5" id="KW-0804">Transcription</keyword>
<dbReference type="PANTHER" id="PTHR32071">
    <property type="entry name" value="TRANSCRIPTIONAL REGULATORY PROTEIN"/>
    <property type="match status" value="1"/>
</dbReference>
<dbReference type="SUPFAM" id="SSF46689">
    <property type="entry name" value="Homeodomain-like"/>
    <property type="match status" value="1"/>
</dbReference>
<keyword evidence="4" id="KW-0238">DNA-binding</keyword>
<evidence type="ECO:0000256" key="7">
    <source>
        <dbReference type="SAM" id="MobiDB-lite"/>
    </source>
</evidence>
<dbReference type="Pfam" id="PF25601">
    <property type="entry name" value="AAA_lid_14"/>
    <property type="match status" value="1"/>
</dbReference>
<feature type="domain" description="Response regulatory" evidence="9">
    <location>
        <begin position="28"/>
        <end position="145"/>
    </location>
</feature>
<dbReference type="Proteomes" id="UP000532440">
    <property type="component" value="Unassembled WGS sequence"/>
</dbReference>
<dbReference type="InterPro" id="IPR002078">
    <property type="entry name" value="Sigma_54_int"/>
</dbReference>
<dbReference type="PROSITE" id="PS50110">
    <property type="entry name" value="RESPONSE_REGULATORY"/>
    <property type="match status" value="1"/>
</dbReference>
<protein>
    <submittedName>
        <fullName evidence="10">Two-component system NtrC family response regulator</fullName>
    </submittedName>
</protein>
<evidence type="ECO:0000256" key="2">
    <source>
        <dbReference type="ARBA" id="ARBA00022840"/>
    </source>
</evidence>
<dbReference type="InterPro" id="IPR027417">
    <property type="entry name" value="P-loop_NTPase"/>
</dbReference>
<evidence type="ECO:0000313" key="10">
    <source>
        <dbReference type="EMBL" id="MBB5270067.1"/>
    </source>
</evidence>
<dbReference type="EMBL" id="JACHGB010000001">
    <property type="protein sequence ID" value="MBB5270067.1"/>
    <property type="molecule type" value="Genomic_DNA"/>
</dbReference>
<dbReference type="Pfam" id="PF00158">
    <property type="entry name" value="Sigma54_activat"/>
    <property type="match status" value="1"/>
</dbReference>
<dbReference type="InterPro" id="IPR025943">
    <property type="entry name" value="Sigma_54_int_dom_ATP-bd_2"/>
</dbReference>
<dbReference type="InterPro" id="IPR009057">
    <property type="entry name" value="Homeodomain-like_sf"/>
</dbReference>